<comment type="function">
    <text evidence="10">Na(+)/H(+) antiporter that extrudes sodium in exchange for external protons.</text>
</comment>
<evidence type="ECO:0000259" key="11">
    <source>
        <dbReference type="Pfam" id="PF00999"/>
    </source>
</evidence>
<feature type="transmembrane region" description="Helical" evidence="10">
    <location>
        <begin position="6"/>
        <end position="23"/>
    </location>
</feature>
<dbReference type="InterPro" id="IPR006153">
    <property type="entry name" value="Cation/H_exchanger_TM"/>
</dbReference>
<evidence type="ECO:0000256" key="1">
    <source>
        <dbReference type="ARBA" id="ARBA00004651"/>
    </source>
</evidence>
<feature type="transmembrane region" description="Helical" evidence="10">
    <location>
        <begin position="383"/>
        <end position="407"/>
    </location>
</feature>
<comment type="subcellular location">
    <subcellularLocation>
        <location evidence="1 10">Cell membrane</location>
        <topology evidence="1 10">Multi-pass membrane protein</topology>
    </subcellularLocation>
</comment>
<feature type="transmembrane region" description="Helical" evidence="10">
    <location>
        <begin position="184"/>
        <end position="205"/>
    </location>
</feature>
<proteinExistence type="inferred from homology"/>
<accession>A0ABT6RI33</accession>
<feature type="transmembrane region" description="Helical" evidence="10">
    <location>
        <begin position="298"/>
        <end position="323"/>
    </location>
</feature>
<comment type="similarity">
    <text evidence="10">Belongs to the monovalent cation:proton antiporter 1 (CPA1) transporter (TC 2.A.36) family.</text>
</comment>
<evidence type="ECO:0000256" key="5">
    <source>
        <dbReference type="ARBA" id="ARBA00022989"/>
    </source>
</evidence>
<evidence type="ECO:0000256" key="7">
    <source>
        <dbReference type="ARBA" id="ARBA00023065"/>
    </source>
</evidence>
<evidence type="ECO:0000256" key="8">
    <source>
        <dbReference type="ARBA" id="ARBA00023136"/>
    </source>
</evidence>
<feature type="domain" description="Cation/H+ exchanger transmembrane" evidence="11">
    <location>
        <begin position="17"/>
        <end position="408"/>
    </location>
</feature>
<dbReference type="InterPro" id="IPR004705">
    <property type="entry name" value="Cation/H_exchanger_CPA1_bac"/>
</dbReference>
<keyword evidence="5 10" id="KW-1133">Transmembrane helix</keyword>
<dbReference type="PANTHER" id="PTHR10110">
    <property type="entry name" value="SODIUM/HYDROGEN EXCHANGER"/>
    <property type="match status" value="1"/>
</dbReference>
<keyword evidence="3 10" id="KW-1003">Cell membrane</keyword>
<comment type="caution">
    <text evidence="12">The sequence shown here is derived from an EMBL/GenBank/DDBJ whole genome shotgun (WGS) entry which is preliminary data.</text>
</comment>
<keyword evidence="13" id="KW-1185">Reference proteome</keyword>
<protein>
    <submittedName>
        <fullName evidence="12">Na+/H+ antiporter</fullName>
    </submittedName>
</protein>
<keyword evidence="6 10" id="KW-0915">Sodium</keyword>
<dbReference type="Pfam" id="PF00999">
    <property type="entry name" value="Na_H_Exchanger"/>
    <property type="match status" value="1"/>
</dbReference>
<feature type="transmembrane region" description="Helical" evidence="10">
    <location>
        <begin position="225"/>
        <end position="251"/>
    </location>
</feature>
<keyword evidence="10" id="KW-0050">Antiport</keyword>
<evidence type="ECO:0000256" key="4">
    <source>
        <dbReference type="ARBA" id="ARBA00022692"/>
    </source>
</evidence>
<dbReference type="Proteomes" id="UP001226434">
    <property type="component" value="Unassembled WGS sequence"/>
</dbReference>
<feature type="transmembrane region" description="Helical" evidence="10">
    <location>
        <begin position="30"/>
        <end position="50"/>
    </location>
</feature>
<name>A0ABT6RI33_9BACT</name>
<evidence type="ECO:0000256" key="10">
    <source>
        <dbReference type="RuleBase" id="RU366002"/>
    </source>
</evidence>
<evidence type="ECO:0000313" key="12">
    <source>
        <dbReference type="EMBL" id="MDI3321524.1"/>
    </source>
</evidence>
<feature type="transmembrane region" description="Helical" evidence="10">
    <location>
        <begin position="344"/>
        <end position="371"/>
    </location>
</feature>
<dbReference type="NCBIfam" id="TIGR00831">
    <property type="entry name" value="a_cpa1"/>
    <property type="match status" value="1"/>
</dbReference>
<evidence type="ECO:0000256" key="6">
    <source>
        <dbReference type="ARBA" id="ARBA00023053"/>
    </source>
</evidence>
<feature type="transmembrane region" description="Helical" evidence="10">
    <location>
        <begin position="272"/>
        <end position="292"/>
    </location>
</feature>
<keyword evidence="7 10" id="KW-0406">Ion transport</keyword>
<evidence type="ECO:0000256" key="2">
    <source>
        <dbReference type="ARBA" id="ARBA00022448"/>
    </source>
</evidence>
<evidence type="ECO:0000313" key="13">
    <source>
        <dbReference type="Proteomes" id="UP001226434"/>
    </source>
</evidence>
<dbReference type="RefSeq" id="WP_282335633.1">
    <property type="nucleotide sequence ID" value="NZ_JASBRG010000007.1"/>
</dbReference>
<sequence length="529" mass="59385">MIQDNILLIISLLLGVSMLAMLSNKLRISYPIFLVVSGLFISIIPGIPDIQLQPDLVFLIFLPPLLYAAAWNTSWKDFWKWKRPISLLAFGLVITTACGVAFFSSYIIPNFGLAFGFLLGGIISPPDAVAATTVMQELKLPKRIVTILEGESLVNDAASLIVFRFALAAILIGNFNIWKAEANFLYVVVLGVLIGIAIGFVIYSIHRYLPTTPSIDTAVSLMTPYIMYIAAEHFHSSGVLAVVSGGLFLTYRSQDIFSYSSRLQMQHVWDTVVFMLNGVVFILIGLQLRSIINGIQEYSIIASIGYALLITLLVIVIRIAWIFPNTYIPRLLSKKIRTTEPKPTWQNVLIVGWSGMRGVVSLASGLAIPLTLSDKTPFPHRDLILFITFILILVTLVFQGLTLPWLIKVLKVHSEEDESQLALAVRLRLAEASLEHMDSHYSELADNDAYIRVKERYARMIDIAGKRLNMETNAAEAPAFLPKYRQMLIDLVAIKRNELNKMRHNNSFPDELIRKKELELDLEEARLHK</sequence>
<keyword evidence="9 10" id="KW-0739">Sodium transport</keyword>
<dbReference type="PANTHER" id="PTHR10110:SF86">
    <property type="entry name" value="SODIUM_HYDROGEN EXCHANGER 7"/>
    <property type="match status" value="1"/>
</dbReference>
<evidence type="ECO:0000256" key="9">
    <source>
        <dbReference type="ARBA" id="ARBA00023201"/>
    </source>
</evidence>
<feature type="transmembrane region" description="Helical" evidence="10">
    <location>
        <begin position="157"/>
        <end position="177"/>
    </location>
</feature>
<reference evidence="12 13" key="1">
    <citation type="submission" date="2023-05" db="EMBL/GenBank/DDBJ databases">
        <title>Genome sequence of Pinibacter sp. MAH-24.</title>
        <authorList>
            <person name="Huq M.A."/>
        </authorList>
    </citation>
    <scope>NUCLEOTIDE SEQUENCE [LARGE SCALE GENOMIC DNA]</scope>
    <source>
        <strain evidence="12 13">MAH-24</strain>
    </source>
</reference>
<evidence type="ECO:0000256" key="3">
    <source>
        <dbReference type="ARBA" id="ARBA00022475"/>
    </source>
</evidence>
<feature type="transmembrane region" description="Helical" evidence="10">
    <location>
        <begin position="87"/>
        <end position="108"/>
    </location>
</feature>
<dbReference type="Gene3D" id="6.10.140.1330">
    <property type="match status" value="1"/>
</dbReference>
<keyword evidence="4 10" id="KW-0812">Transmembrane</keyword>
<keyword evidence="2 10" id="KW-0813">Transport</keyword>
<dbReference type="InterPro" id="IPR018422">
    <property type="entry name" value="Cation/H_exchanger_CPA1"/>
</dbReference>
<keyword evidence="8 10" id="KW-0472">Membrane</keyword>
<dbReference type="EMBL" id="JASBRG010000007">
    <property type="protein sequence ID" value="MDI3321524.1"/>
    <property type="molecule type" value="Genomic_DNA"/>
</dbReference>
<gene>
    <name evidence="12" type="ORF">QJ048_17140</name>
</gene>
<feature type="transmembrane region" description="Helical" evidence="10">
    <location>
        <begin position="56"/>
        <end position="75"/>
    </location>
</feature>
<organism evidence="12 13">
    <name type="scientific">Pinibacter soli</name>
    <dbReference type="NCBI Taxonomy" id="3044211"/>
    <lineage>
        <taxon>Bacteria</taxon>
        <taxon>Pseudomonadati</taxon>
        <taxon>Bacteroidota</taxon>
        <taxon>Chitinophagia</taxon>
        <taxon>Chitinophagales</taxon>
        <taxon>Chitinophagaceae</taxon>
        <taxon>Pinibacter</taxon>
    </lineage>
</organism>